<dbReference type="VEuPathDB" id="FungiDB:FOXG_18549"/>
<dbReference type="RefSeq" id="XP_018237571.1">
    <property type="nucleotide sequence ID" value="XM_018398670.1"/>
</dbReference>
<protein>
    <submittedName>
        <fullName evidence="1">Uncharacterized protein</fullName>
    </submittedName>
</protein>
<dbReference type="GeneID" id="28959255"/>
<sequence length="100" mass="11579">MENHDKPARLETPFNFAHQQPRLPLVYRAHLMRRAVPGSGSPWETRLCLCLTRPGNFANVIVNECMETVFCQFEAGCISHFILFHSRLWFFVALSRSTLD</sequence>
<evidence type="ECO:0000313" key="1">
    <source>
        <dbReference type="EMBL" id="KNA99525.1"/>
    </source>
</evidence>
<proteinExistence type="predicted"/>
<dbReference type="EMBL" id="DS231698">
    <property type="protein sequence ID" value="KNA99525.1"/>
    <property type="molecule type" value="Genomic_DNA"/>
</dbReference>
<gene>
    <name evidence="1" type="ORF">FOXG_18549</name>
</gene>
<dbReference type="KEGG" id="fox:FOXG_18549"/>
<name>A0A0J9UMZ8_FUSO4</name>
<dbReference type="EMBL" id="DS231698">
    <property type="protein sequence ID" value="KNA99526.1"/>
    <property type="molecule type" value="Genomic_DNA"/>
</dbReference>
<organism evidence="1 2">
    <name type="scientific">Fusarium oxysporum f. sp. lycopersici (strain 4287 / CBS 123668 / FGSC 9935 / NRRL 34936)</name>
    <name type="common">Fusarium vascular wilt of tomato</name>
    <dbReference type="NCBI Taxonomy" id="426428"/>
    <lineage>
        <taxon>Eukaryota</taxon>
        <taxon>Fungi</taxon>
        <taxon>Dikarya</taxon>
        <taxon>Ascomycota</taxon>
        <taxon>Pezizomycotina</taxon>
        <taxon>Sordariomycetes</taxon>
        <taxon>Hypocreomycetidae</taxon>
        <taxon>Hypocreales</taxon>
        <taxon>Nectriaceae</taxon>
        <taxon>Fusarium</taxon>
        <taxon>Fusarium oxysporum species complex</taxon>
    </lineage>
</organism>
<evidence type="ECO:0000313" key="2">
    <source>
        <dbReference type="Proteomes" id="UP000009097"/>
    </source>
</evidence>
<dbReference type="AlphaFoldDB" id="A0A0J9UMZ8"/>
<reference evidence="1" key="1">
    <citation type="submission" date="2007-04" db="EMBL/GenBank/DDBJ databases">
        <authorList>
            <consortium name="The Broad Institute Genome Sequencing Platform"/>
            <person name="Birren B."/>
            <person name="Lander E."/>
            <person name="Galagan J."/>
            <person name="Nusbaum C."/>
            <person name="Devon K."/>
            <person name="Ma L.-J."/>
            <person name="Jaffe D."/>
            <person name="Butler J."/>
            <person name="Alvarez P."/>
            <person name="Gnerre S."/>
            <person name="Grabherr M."/>
            <person name="Kleber M."/>
            <person name="Mauceli E."/>
            <person name="Brockman W."/>
            <person name="MacCallum I.A."/>
            <person name="Young S."/>
            <person name="LaButti K."/>
            <person name="DeCaprio D."/>
            <person name="Crawford M."/>
            <person name="Koehrsen M."/>
            <person name="Engels R."/>
            <person name="Montgomery P."/>
            <person name="Pearson M."/>
            <person name="Howarth C."/>
            <person name="Larson L."/>
            <person name="White J."/>
            <person name="O'Leary S."/>
            <person name="Kodira C."/>
            <person name="Zeng Q."/>
            <person name="Yandava C."/>
            <person name="Alvarado L."/>
            <person name="Kistler C."/>
            <person name="Shim W.-B."/>
            <person name="Kang S."/>
            <person name="Woloshuk C."/>
        </authorList>
    </citation>
    <scope>NUCLEOTIDE SEQUENCE</scope>
    <source>
        <strain evidence="1">4287</strain>
    </source>
</reference>
<dbReference type="RefSeq" id="XP_018237572.1">
    <property type="nucleotide sequence ID" value="XM_018398671.1"/>
</dbReference>
<accession>A0A0J9UMZ8</accession>
<dbReference type="Proteomes" id="UP000009097">
    <property type="component" value="Unassembled WGS sequence"/>
</dbReference>
<reference evidence="1" key="2">
    <citation type="journal article" date="2010" name="Nature">
        <title>Comparative genomics reveals mobile pathogenicity chromosomes in Fusarium.</title>
        <authorList>
            <person name="Ma L.J."/>
            <person name="van der Does H.C."/>
            <person name="Borkovich K.A."/>
            <person name="Coleman J.J."/>
            <person name="Daboussi M.J."/>
            <person name="Di Pietro A."/>
            <person name="Dufresne M."/>
            <person name="Freitag M."/>
            <person name="Grabherr M."/>
            <person name="Henrissat B."/>
            <person name="Houterman P.M."/>
            <person name="Kang S."/>
            <person name="Shim W.B."/>
            <person name="Woloshuk C."/>
            <person name="Xie X."/>
            <person name="Xu J.R."/>
            <person name="Antoniw J."/>
            <person name="Baker S.E."/>
            <person name="Bluhm B.H."/>
            <person name="Breakspear A."/>
            <person name="Brown D.W."/>
            <person name="Butchko R.A."/>
            <person name="Chapman S."/>
            <person name="Coulson R."/>
            <person name="Coutinho P.M."/>
            <person name="Danchin E.G."/>
            <person name="Diener A."/>
            <person name="Gale L.R."/>
            <person name="Gardiner D.M."/>
            <person name="Goff S."/>
            <person name="Hammond-Kosack K.E."/>
            <person name="Hilburn K."/>
            <person name="Hua-Van A."/>
            <person name="Jonkers W."/>
            <person name="Kazan K."/>
            <person name="Kodira C.D."/>
            <person name="Koehrsen M."/>
            <person name="Kumar L."/>
            <person name="Lee Y.H."/>
            <person name="Li L."/>
            <person name="Manners J.M."/>
            <person name="Miranda-Saavedra D."/>
            <person name="Mukherjee M."/>
            <person name="Park G."/>
            <person name="Park J."/>
            <person name="Park S.Y."/>
            <person name="Proctor R.H."/>
            <person name="Regev A."/>
            <person name="Ruiz-Roldan M.C."/>
            <person name="Sain D."/>
            <person name="Sakthikumar S."/>
            <person name="Sykes S."/>
            <person name="Schwartz D.C."/>
            <person name="Turgeon B.G."/>
            <person name="Wapinski I."/>
            <person name="Yoder O."/>
            <person name="Young S."/>
            <person name="Zeng Q."/>
            <person name="Zhou S."/>
            <person name="Galagan J."/>
            <person name="Cuomo C.A."/>
            <person name="Kistler H.C."/>
            <person name="Rep M."/>
        </authorList>
    </citation>
    <scope>NUCLEOTIDE SEQUENCE [LARGE SCALE GENOMIC DNA]</scope>
    <source>
        <strain evidence="1">4287</strain>
    </source>
</reference>